<dbReference type="AlphaFoldDB" id="A0AAF0V7F7"/>
<reference evidence="1" key="1">
    <citation type="submission" date="2023-08" db="EMBL/GenBank/DDBJ databases">
        <title>A de novo genome assembly of Solanum verrucosum Schlechtendal, a Mexican diploid species geographically isolated from the other diploid A-genome species in potato relatives.</title>
        <authorList>
            <person name="Hosaka K."/>
        </authorList>
    </citation>
    <scope>NUCLEOTIDE SEQUENCE</scope>
    <source>
        <tissue evidence="1">Young leaves</tissue>
    </source>
</reference>
<name>A0AAF0V7F7_SOLVR</name>
<dbReference type="Proteomes" id="UP001234989">
    <property type="component" value="Chromosome 12"/>
</dbReference>
<accession>A0AAF0V7F7</accession>
<organism evidence="1 2">
    <name type="scientific">Solanum verrucosum</name>
    <dbReference type="NCBI Taxonomy" id="315347"/>
    <lineage>
        <taxon>Eukaryota</taxon>
        <taxon>Viridiplantae</taxon>
        <taxon>Streptophyta</taxon>
        <taxon>Embryophyta</taxon>
        <taxon>Tracheophyta</taxon>
        <taxon>Spermatophyta</taxon>
        <taxon>Magnoliopsida</taxon>
        <taxon>eudicotyledons</taxon>
        <taxon>Gunneridae</taxon>
        <taxon>Pentapetalae</taxon>
        <taxon>asterids</taxon>
        <taxon>lamiids</taxon>
        <taxon>Solanales</taxon>
        <taxon>Solanaceae</taxon>
        <taxon>Solanoideae</taxon>
        <taxon>Solaneae</taxon>
        <taxon>Solanum</taxon>
    </lineage>
</organism>
<protein>
    <submittedName>
        <fullName evidence="1">Uncharacterized protein</fullName>
    </submittedName>
</protein>
<dbReference type="EMBL" id="CP133623">
    <property type="protein sequence ID" value="WMV58093.1"/>
    <property type="molecule type" value="Genomic_DNA"/>
</dbReference>
<gene>
    <name evidence="1" type="ORF">MTR67_051478</name>
</gene>
<sequence>MLPDVLMISPQVQGPDPLQSMFIQGYMLYSCKAVCVKRLVRRQCPEPIRTYEFENPYETSHGFTPLSKEVST</sequence>
<keyword evidence="2" id="KW-1185">Reference proteome</keyword>
<evidence type="ECO:0000313" key="1">
    <source>
        <dbReference type="EMBL" id="WMV58093.1"/>
    </source>
</evidence>
<proteinExistence type="predicted"/>
<evidence type="ECO:0000313" key="2">
    <source>
        <dbReference type="Proteomes" id="UP001234989"/>
    </source>
</evidence>